<keyword evidence="2" id="KW-0328">Glycosyltransferase</keyword>
<keyword evidence="2" id="KW-0808">Transferase</keyword>
<proteinExistence type="predicted"/>
<protein>
    <submittedName>
        <fullName evidence="2">Glycosyltransferase family 4 protein</fullName>
        <ecNumber evidence="2">2.4.-.-</ecNumber>
    </submittedName>
</protein>
<dbReference type="SUPFAM" id="SSF53756">
    <property type="entry name" value="UDP-Glycosyltransferase/glycogen phosphorylase"/>
    <property type="match status" value="1"/>
</dbReference>
<name>A0ABV8PLV9_9FLAO</name>
<keyword evidence="3" id="KW-1185">Reference proteome</keyword>
<dbReference type="Pfam" id="PF00534">
    <property type="entry name" value="Glycos_transf_1"/>
    <property type="match status" value="1"/>
</dbReference>
<dbReference type="PANTHER" id="PTHR12526:SF630">
    <property type="entry name" value="GLYCOSYLTRANSFERASE"/>
    <property type="match status" value="1"/>
</dbReference>
<evidence type="ECO:0000259" key="1">
    <source>
        <dbReference type="Pfam" id="PF00534"/>
    </source>
</evidence>
<dbReference type="RefSeq" id="WP_379764149.1">
    <property type="nucleotide sequence ID" value="NZ_JBHSCL010000004.1"/>
</dbReference>
<gene>
    <name evidence="2" type="ORF">ACFOWS_10210</name>
</gene>
<dbReference type="PANTHER" id="PTHR12526">
    <property type="entry name" value="GLYCOSYLTRANSFERASE"/>
    <property type="match status" value="1"/>
</dbReference>
<evidence type="ECO:0000313" key="3">
    <source>
        <dbReference type="Proteomes" id="UP001595841"/>
    </source>
</evidence>
<comment type="caution">
    <text evidence="2">The sequence shown here is derived from an EMBL/GenBank/DDBJ whole genome shotgun (WGS) entry which is preliminary data.</text>
</comment>
<dbReference type="Proteomes" id="UP001595841">
    <property type="component" value="Unassembled WGS sequence"/>
</dbReference>
<dbReference type="EC" id="2.4.-.-" evidence="2"/>
<evidence type="ECO:0000313" key="2">
    <source>
        <dbReference type="EMBL" id="MFC4220509.1"/>
    </source>
</evidence>
<reference evidence="3" key="1">
    <citation type="journal article" date="2019" name="Int. J. Syst. Evol. Microbiol.">
        <title>The Global Catalogue of Microorganisms (GCM) 10K type strain sequencing project: providing services to taxonomists for standard genome sequencing and annotation.</title>
        <authorList>
            <consortium name="The Broad Institute Genomics Platform"/>
            <consortium name="The Broad Institute Genome Sequencing Center for Infectious Disease"/>
            <person name="Wu L."/>
            <person name="Ma J."/>
        </authorList>
    </citation>
    <scope>NUCLEOTIDE SEQUENCE [LARGE SCALE GENOMIC DNA]</scope>
    <source>
        <strain evidence="3">CGMCC 1.15774</strain>
    </source>
</reference>
<accession>A0ABV8PLV9</accession>
<dbReference type="CDD" id="cd03801">
    <property type="entry name" value="GT4_PimA-like"/>
    <property type="match status" value="1"/>
</dbReference>
<sequence length="419" mass="47555">MKVLWITNTVFPDLAVAIGQKPPVVGGWMYGLAKSLSESKNIKLYVATTRNAVKDDEKTLNNITYFHLLGQKSMNQYDPSLEAKWRNIADKIKPDIVHIHGTEYAHGLALMNACPKLNYTISIQGLISVYSRYFLANLSPKDLRKSLSLRDVLKGQTLKQEEQEFFKRGKDIELNYLSKVEHVIGRTQWDNAHCKIVNPKVKYHFCNESLRDSFYYAKLWEPKDNGAPVLFLSQASRPLKGLHQVLHAIYLLKDQYPNIQLRIAGGNIVRSESLKQRLSISGYGKYIRGLISKYEIEDQITFTGPLDEEGMINEYVGSDMFICPSSIENSPNSLGEAQLLGVPVIASYVGGVSDMLSHEETGLLYRFEEVEMLAIYIKRLLEDKSLALKLGRNGHEAAKIRHNRQTNLEQLLSIYRSIA</sequence>
<feature type="domain" description="Glycosyl transferase family 1" evidence="1">
    <location>
        <begin position="223"/>
        <end position="395"/>
    </location>
</feature>
<dbReference type="InterPro" id="IPR001296">
    <property type="entry name" value="Glyco_trans_1"/>
</dbReference>
<dbReference type="GO" id="GO:0016757">
    <property type="term" value="F:glycosyltransferase activity"/>
    <property type="evidence" value="ECO:0007669"/>
    <property type="project" value="UniProtKB-KW"/>
</dbReference>
<dbReference type="EMBL" id="JBHSCL010000004">
    <property type="protein sequence ID" value="MFC4220509.1"/>
    <property type="molecule type" value="Genomic_DNA"/>
</dbReference>
<organism evidence="2 3">
    <name type="scientific">Flagellimonas marina</name>
    <dbReference type="NCBI Taxonomy" id="1775168"/>
    <lineage>
        <taxon>Bacteria</taxon>
        <taxon>Pseudomonadati</taxon>
        <taxon>Bacteroidota</taxon>
        <taxon>Flavobacteriia</taxon>
        <taxon>Flavobacteriales</taxon>
        <taxon>Flavobacteriaceae</taxon>
        <taxon>Flagellimonas</taxon>
    </lineage>
</organism>
<dbReference type="Gene3D" id="3.40.50.2000">
    <property type="entry name" value="Glycogen Phosphorylase B"/>
    <property type="match status" value="2"/>
</dbReference>